<evidence type="ECO:0000313" key="3">
    <source>
        <dbReference type="Proteomes" id="UP000054771"/>
    </source>
</evidence>
<dbReference type="Proteomes" id="UP000054771">
    <property type="component" value="Unassembled WGS sequence"/>
</dbReference>
<dbReference type="STRING" id="454130.A0A0U4Z5T5"/>
<dbReference type="AlphaFoldDB" id="A0A0U4Z5T5"/>
<protein>
    <submittedName>
        <fullName evidence="2">Uncharacterized protein</fullName>
    </submittedName>
</protein>
<dbReference type="OrthoDB" id="4187970at2759"/>
<proteinExistence type="predicted"/>
<feature type="compositionally biased region" description="Basic and acidic residues" evidence="1">
    <location>
        <begin position="218"/>
        <end position="235"/>
    </location>
</feature>
<dbReference type="Gene3D" id="2.160.20.80">
    <property type="entry name" value="E3 ubiquitin-protein ligase SopA"/>
    <property type="match status" value="1"/>
</dbReference>
<evidence type="ECO:0000313" key="2">
    <source>
        <dbReference type="EMBL" id="CEL05125.1"/>
    </source>
</evidence>
<evidence type="ECO:0000256" key="1">
    <source>
        <dbReference type="SAM" id="MobiDB-lite"/>
    </source>
</evidence>
<name>A0A0U4Z5T5_ASPCI</name>
<feature type="compositionally biased region" description="Polar residues" evidence="1">
    <location>
        <begin position="12"/>
        <end position="23"/>
    </location>
</feature>
<keyword evidence="3" id="KW-1185">Reference proteome</keyword>
<organism evidence="2 3">
    <name type="scientific">Aspergillus calidoustus</name>
    <dbReference type="NCBI Taxonomy" id="454130"/>
    <lineage>
        <taxon>Eukaryota</taxon>
        <taxon>Fungi</taxon>
        <taxon>Dikarya</taxon>
        <taxon>Ascomycota</taxon>
        <taxon>Pezizomycotina</taxon>
        <taxon>Eurotiomycetes</taxon>
        <taxon>Eurotiomycetidae</taxon>
        <taxon>Eurotiales</taxon>
        <taxon>Aspergillaceae</taxon>
        <taxon>Aspergillus</taxon>
        <taxon>Aspergillus subgen. Nidulantes</taxon>
    </lineage>
</organism>
<reference evidence="3" key="1">
    <citation type="journal article" date="2016" name="Genome Announc.">
        <title>Draft genome sequences of fungus Aspergillus calidoustus.</title>
        <authorList>
            <person name="Horn F."/>
            <person name="Linde J."/>
            <person name="Mattern D.J."/>
            <person name="Walther G."/>
            <person name="Guthke R."/>
            <person name="Scherlach K."/>
            <person name="Martin K."/>
            <person name="Brakhage A.A."/>
            <person name="Petzke L."/>
            <person name="Valiante V."/>
        </authorList>
    </citation>
    <scope>NUCLEOTIDE SEQUENCE [LARGE SCALE GENOMIC DNA]</scope>
    <source>
        <strain evidence="3">SF006504</strain>
    </source>
</reference>
<accession>A0A0U4Z5T5</accession>
<dbReference type="OMA" id="CKLANCE"/>
<feature type="region of interest" description="Disordered" evidence="1">
    <location>
        <begin position="1"/>
        <end position="23"/>
    </location>
</feature>
<feature type="compositionally biased region" description="Acidic residues" evidence="1">
    <location>
        <begin position="242"/>
        <end position="255"/>
    </location>
</feature>
<feature type="region of interest" description="Disordered" evidence="1">
    <location>
        <begin position="218"/>
        <end position="261"/>
    </location>
</feature>
<dbReference type="SUPFAM" id="SSF141571">
    <property type="entry name" value="Pentapeptide repeat-like"/>
    <property type="match status" value="1"/>
</dbReference>
<gene>
    <name evidence="2" type="ORF">ASPCAL06245</name>
</gene>
<sequence length="261" mass="28284">MGRSKMGKRNDITNTTFPNSSPAITRSKISTSVISNLTHSDSIHRCTLTSVTITRLPDVSPTTKGSATTSLRRCVVTNSTLSNTSGRRCNMDGSTLHNVRAARSLQATNSTMSNVSSVRRVQVVNSTVTDGTAMARSEARDSVVAESAVYRSALEKSRVVKSRVKRSRLKDCDITDCVILNTDFTGMVLRNGVWRNGKLVGSVGEGAVAATKDGKKLELPEKVETNPEGWMHDLASETESSVCDDSETEEEDEDLPPPYKP</sequence>
<dbReference type="EMBL" id="CDMC01000005">
    <property type="protein sequence ID" value="CEL05125.1"/>
    <property type="molecule type" value="Genomic_DNA"/>
</dbReference>